<evidence type="ECO:0000256" key="2">
    <source>
        <dbReference type="ARBA" id="ARBA00022692"/>
    </source>
</evidence>
<dbReference type="KEGG" id="pseo:OM33_09425"/>
<keyword evidence="5" id="KW-0997">Cell inner membrane</keyword>
<dbReference type="AlphaFoldDB" id="A0A0A7EH07"/>
<dbReference type="PANTHER" id="PTHR36917">
    <property type="entry name" value="INTRACELLULAR SEPTATION PROTEIN A-RELATED"/>
    <property type="match status" value="1"/>
</dbReference>
<keyword evidence="3 5" id="KW-1133">Transmembrane helix</keyword>
<evidence type="ECO:0000313" key="7">
    <source>
        <dbReference type="Proteomes" id="UP000030341"/>
    </source>
</evidence>
<dbReference type="OrthoDB" id="9788219at2"/>
<feature type="transmembrane region" description="Helical" evidence="5">
    <location>
        <begin position="51"/>
        <end position="68"/>
    </location>
</feature>
<dbReference type="HOGENOM" id="CLU_089554_2_0_6"/>
<dbReference type="EMBL" id="CP009888">
    <property type="protein sequence ID" value="AIY65346.1"/>
    <property type="molecule type" value="Genomic_DNA"/>
</dbReference>
<gene>
    <name evidence="5" type="primary">yciB</name>
    <name evidence="6" type="ORF">OM33_09425</name>
</gene>
<sequence>MLALFEYAPLILFFILYKTMDIFWATSVLIGASVLQIAYYFFIEKKVATKHWVLFGLAVGLGSLTILFQDEQFIKWKATVVYAGFATILLVSRYLFQKNLMAKMLGSILASANDSEQKIEIPEPLWDRINLFWSLFLYLIAAVNIYVAYAFSLDFWVNFKVFGITAATFVGLIITIFMLYQYLPDDDEEQKTE</sequence>
<name>A0A0A7EH07_9GAMM</name>
<evidence type="ECO:0000256" key="4">
    <source>
        <dbReference type="ARBA" id="ARBA00023136"/>
    </source>
</evidence>
<keyword evidence="2 5" id="KW-0812">Transmembrane</keyword>
<reference evidence="6 7" key="1">
    <citation type="submission" date="2014-11" db="EMBL/GenBank/DDBJ databases">
        <title>Complete Genome Sequence of Pseudoalteromonas sp. Strain OCN003 Isolated from Kaneohe Bay, Oahu, Hawaii.</title>
        <authorList>
            <person name="Beurmann S."/>
            <person name="Videau P."/>
            <person name="Ushijima B."/>
            <person name="Smith A.M."/>
            <person name="Aeby G.S."/>
            <person name="Callahan S.M."/>
            <person name="Belcaid M."/>
        </authorList>
    </citation>
    <scope>NUCLEOTIDE SEQUENCE [LARGE SCALE GENOMIC DNA]</scope>
    <source>
        <strain evidence="6 7">OCN003</strain>
    </source>
</reference>
<dbReference type="RefSeq" id="WP_038641146.1">
    <property type="nucleotide sequence ID" value="NZ_CP009888.1"/>
</dbReference>
<dbReference type="eggNOG" id="COG2917">
    <property type="taxonomic scope" value="Bacteria"/>
</dbReference>
<feature type="transmembrane region" description="Helical" evidence="5">
    <location>
        <begin position="161"/>
        <end position="183"/>
    </location>
</feature>
<evidence type="ECO:0000256" key="3">
    <source>
        <dbReference type="ARBA" id="ARBA00022989"/>
    </source>
</evidence>
<keyword evidence="1 5" id="KW-1003">Cell membrane</keyword>
<keyword evidence="4 5" id="KW-0472">Membrane</keyword>
<proteinExistence type="inferred from homology"/>
<dbReference type="PANTHER" id="PTHR36917:SF1">
    <property type="entry name" value="INNER MEMBRANE-SPANNING PROTEIN YCIB"/>
    <property type="match status" value="1"/>
</dbReference>
<organism evidence="6 7">
    <name type="scientific">Pseudoalteromonas piratica</name>
    <dbReference type="NCBI Taxonomy" id="1348114"/>
    <lineage>
        <taxon>Bacteria</taxon>
        <taxon>Pseudomonadati</taxon>
        <taxon>Pseudomonadota</taxon>
        <taxon>Gammaproteobacteria</taxon>
        <taxon>Alteromonadales</taxon>
        <taxon>Pseudoalteromonadaceae</taxon>
        <taxon>Pseudoalteromonas</taxon>
    </lineage>
</organism>
<keyword evidence="7" id="KW-1185">Reference proteome</keyword>
<feature type="transmembrane region" description="Helical" evidence="5">
    <location>
        <begin position="74"/>
        <end position="96"/>
    </location>
</feature>
<evidence type="ECO:0000256" key="1">
    <source>
        <dbReference type="ARBA" id="ARBA00022475"/>
    </source>
</evidence>
<dbReference type="HAMAP" id="MF_00189">
    <property type="entry name" value="YciB"/>
    <property type="match status" value="1"/>
</dbReference>
<dbReference type="STRING" id="1348114.OM33_09425"/>
<evidence type="ECO:0000313" key="6">
    <source>
        <dbReference type="EMBL" id="AIY65346.1"/>
    </source>
</evidence>
<protein>
    <recommendedName>
        <fullName evidence="5">Inner membrane-spanning protein YciB</fullName>
    </recommendedName>
</protein>
<accession>A0A0A7EH07</accession>
<feature type="transmembrane region" description="Helical" evidence="5">
    <location>
        <begin position="22"/>
        <end position="42"/>
    </location>
</feature>
<feature type="transmembrane region" description="Helical" evidence="5">
    <location>
        <begin position="131"/>
        <end position="149"/>
    </location>
</feature>
<evidence type="ECO:0000256" key="5">
    <source>
        <dbReference type="HAMAP-Rule" id="MF_00189"/>
    </source>
</evidence>
<dbReference type="InterPro" id="IPR006008">
    <property type="entry name" value="YciB"/>
</dbReference>
<dbReference type="GO" id="GO:0005886">
    <property type="term" value="C:plasma membrane"/>
    <property type="evidence" value="ECO:0007669"/>
    <property type="project" value="UniProtKB-SubCell"/>
</dbReference>
<comment type="subcellular location">
    <subcellularLocation>
        <location evidence="5">Cell inner membrane</location>
        <topology evidence="5">Multi-pass membrane protein</topology>
    </subcellularLocation>
</comment>
<comment type="function">
    <text evidence="5">Plays a role in cell envelope biogenesis, maintenance of cell envelope integrity and membrane homeostasis.</text>
</comment>
<dbReference type="Proteomes" id="UP000030341">
    <property type="component" value="Chromosome 1"/>
</dbReference>
<dbReference type="Pfam" id="PF04279">
    <property type="entry name" value="IspA"/>
    <property type="match status" value="1"/>
</dbReference>
<comment type="similarity">
    <text evidence="5">Belongs to the YciB family.</text>
</comment>